<protein>
    <submittedName>
        <fullName evidence="2">Type II toxin-antitoxin system prevent-host-death family antitoxin</fullName>
    </submittedName>
</protein>
<organism evidence="2">
    <name type="scientific">Streptomyces sp. R02</name>
    <dbReference type="NCBI Taxonomy" id="3238623"/>
    <lineage>
        <taxon>Bacteria</taxon>
        <taxon>Bacillati</taxon>
        <taxon>Actinomycetota</taxon>
        <taxon>Actinomycetes</taxon>
        <taxon>Kitasatosporales</taxon>
        <taxon>Streptomycetaceae</taxon>
        <taxon>Streptomyces</taxon>
    </lineage>
</organism>
<sequence>MIEMTIGEAAPRLEELVRRVAGSREPIALSDEGRVVALLVAPPVVEGLENALAAAGGHARDAGIAADGSRNSRRLPTGSSE</sequence>
<feature type="compositionally biased region" description="Low complexity" evidence="1">
    <location>
        <begin position="57"/>
        <end position="68"/>
    </location>
</feature>
<proteinExistence type="predicted"/>
<feature type="region of interest" description="Disordered" evidence="1">
    <location>
        <begin position="57"/>
        <end position="81"/>
    </location>
</feature>
<evidence type="ECO:0000256" key="1">
    <source>
        <dbReference type="SAM" id="MobiDB-lite"/>
    </source>
</evidence>
<name>A0AB39LZU9_9ACTN</name>
<gene>
    <name evidence="2" type="ORF">AB5J57_13940</name>
</gene>
<dbReference type="RefSeq" id="WP_369162011.1">
    <property type="nucleotide sequence ID" value="NZ_CP163429.1"/>
</dbReference>
<accession>A0AB39LZU9</accession>
<reference evidence="2" key="1">
    <citation type="submission" date="2024-07" db="EMBL/GenBank/DDBJ databases">
        <authorList>
            <person name="Yu S.T."/>
        </authorList>
    </citation>
    <scope>NUCLEOTIDE SEQUENCE</scope>
    <source>
        <strain evidence="2">R02</strain>
    </source>
</reference>
<dbReference type="EMBL" id="CP163429">
    <property type="protein sequence ID" value="XDP98391.1"/>
    <property type="molecule type" value="Genomic_DNA"/>
</dbReference>
<dbReference type="AlphaFoldDB" id="A0AB39LZU9"/>
<evidence type="ECO:0000313" key="2">
    <source>
        <dbReference type="EMBL" id="XDP98391.1"/>
    </source>
</evidence>